<feature type="transmembrane region" description="Helical" evidence="2">
    <location>
        <begin position="91"/>
        <end position="113"/>
    </location>
</feature>
<protein>
    <submittedName>
        <fullName evidence="5">FecR domain-containing protein</fullName>
    </submittedName>
</protein>
<dbReference type="PANTHER" id="PTHR30273">
    <property type="entry name" value="PERIPLASMIC SIGNAL SENSOR AND SIGMA FACTOR ACTIVATOR FECR-RELATED"/>
    <property type="match status" value="1"/>
</dbReference>
<feature type="domain" description="FecR protein" evidence="3">
    <location>
        <begin position="126"/>
        <end position="220"/>
    </location>
</feature>
<proteinExistence type="predicted"/>
<evidence type="ECO:0000256" key="2">
    <source>
        <dbReference type="SAM" id="Phobius"/>
    </source>
</evidence>
<evidence type="ECO:0000313" key="6">
    <source>
        <dbReference type="Proteomes" id="UP001172083"/>
    </source>
</evidence>
<evidence type="ECO:0000259" key="4">
    <source>
        <dbReference type="Pfam" id="PF16344"/>
    </source>
</evidence>
<dbReference type="InterPro" id="IPR006860">
    <property type="entry name" value="FecR"/>
</dbReference>
<reference evidence="5" key="1">
    <citation type="submission" date="2023-06" db="EMBL/GenBank/DDBJ databases">
        <title>Genomic of Agaribacillus aureum.</title>
        <authorList>
            <person name="Wang G."/>
        </authorList>
    </citation>
    <scope>NUCLEOTIDE SEQUENCE</scope>
    <source>
        <strain evidence="5">BMA12</strain>
    </source>
</reference>
<evidence type="ECO:0000259" key="3">
    <source>
        <dbReference type="Pfam" id="PF04773"/>
    </source>
</evidence>
<name>A0ABT8LAQ5_9BACT</name>
<dbReference type="Gene3D" id="3.55.50.30">
    <property type="match status" value="1"/>
</dbReference>
<sequence length="332" mass="38287">MNKNAFFELVTKVLSGEASPAEKKLFDSYMFDQEYRNLYEYVKKEWHREIRHPEKKFEFAKSLEKLRAKIKKAEQAKENTSIIKMPVFKTIGYVAAAVILLLTVGFLGKTLLFNENASKQTHFLSYKTQRGERKLIELPDGSKVYLNAETSIRYPSDFSGNVRNINLTGEAFFEVKREDIRRPFSVHSADVTTTVLGTSFNISAFPDKDAHITVATGKVKVANQLDNKRVILTKGEQAIYDKSGLHKTTVDVSAYTDWRNGILRFDGIPLDKAIGQMERWYDVTIEYDSTLLDRSIRGIYKNESLRQVLEDMQFMLELKYEFVNDSLIVIRE</sequence>
<keyword evidence="2" id="KW-1133">Transmembrane helix</keyword>
<dbReference type="Proteomes" id="UP001172083">
    <property type="component" value="Unassembled WGS sequence"/>
</dbReference>
<keyword evidence="2" id="KW-0812">Transmembrane</keyword>
<dbReference type="Pfam" id="PF16344">
    <property type="entry name" value="FecR_C"/>
    <property type="match status" value="1"/>
</dbReference>
<dbReference type="EMBL" id="JAUJEB010000005">
    <property type="protein sequence ID" value="MDN5214839.1"/>
    <property type="molecule type" value="Genomic_DNA"/>
</dbReference>
<evidence type="ECO:0000313" key="5">
    <source>
        <dbReference type="EMBL" id="MDN5214839.1"/>
    </source>
</evidence>
<gene>
    <name evidence="5" type="ORF">QQ020_22355</name>
</gene>
<comment type="caution">
    <text evidence="5">The sequence shown here is derived from an EMBL/GenBank/DDBJ whole genome shotgun (WGS) entry which is preliminary data.</text>
</comment>
<dbReference type="InterPro" id="IPR012373">
    <property type="entry name" value="Ferrdict_sens_TM"/>
</dbReference>
<dbReference type="RefSeq" id="WP_346760177.1">
    <property type="nucleotide sequence ID" value="NZ_JAUJEB010000005.1"/>
</dbReference>
<feature type="coiled-coil region" evidence="1">
    <location>
        <begin position="56"/>
        <end position="83"/>
    </location>
</feature>
<dbReference type="PIRSF" id="PIRSF018266">
    <property type="entry name" value="FecR"/>
    <property type="match status" value="1"/>
</dbReference>
<keyword evidence="1" id="KW-0175">Coiled coil</keyword>
<dbReference type="PANTHER" id="PTHR30273:SF2">
    <property type="entry name" value="PROTEIN FECR"/>
    <property type="match status" value="1"/>
</dbReference>
<keyword evidence="6" id="KW-1185">Reference proteome</keyword>
<evidence type="ECO:0000256" key="1">
    <source>
        <dbReference type="SAM" id="Coils"/>
    </source>
</evidence>
<dbReference type="Pfam" id="PF04773">
    <property type="entry name" value="FecR"/>
    <property type="match status" value="1"/>
</dbReference>
<accession>A0ABT8LAQ5</accession>
<dbReference type="InterPro" id="IPR032508">
    <property type="entry name" value="FecR_C"/>
</dbReference>
<feature type="domain" description="Protein FecR C-terminal" evidence="4">
    <location>
        <begin position="263"/>
        <end position="329"/>
    </location>
</feature>
<keyword evidence="2" id="KW-0472">Membrane</keyword>
<dbReference type="Gene3D" id="2.60.120.1440">
    <property type="match status" value="1"/>
</dbReference>
<organism evidence="5 6">
    <name type="scientific">Agaribacillus aureus</name>
    <dbReference type="NCBI Taxonomy" id="3051825"/>
    <lineage>
        <taxon>Bacteria</taxon>
        <taxon>Pseudomonadati</taxon>
        <taxon>Bacteroidota</taxon>
        <taxon>Cytophagia</taxon>
        <taxon>Cytophagales</taxon>
        <taxon>Splendidivirgaceae</taxon>
        <taxon>Agaribacillus</taxon>
    </lineage>
</organism>